<dbReference type="PANTHER" id="PTHR11040">
    <property type="entry name" value="ZINC/IRON TRANSPORTER"/>
    <property type="match status" value="1"/>
</dbReference>
<accession>A0ABU9DSN7</accession>
<keyword evidence="1" id="KW-0472">Membrane</keyword>
<evidence type="ECO:0000313" key="3">
    <source>
        <dbReference type="Proteomes" id="UP001469365"/>
    </source>
</evidence>
<dbReference type="RefSeq" id="WP_341419029.1">
    <property type="nucleotide sequence ID" value="NZ_JBBPCC010000024.1"/>
</dbReference>
<sequence>MSQVQMKNGTPLNPVGKGNGLLWGVLPVALLIALVIAIMTLGTGINEEPPVPIEKMDIEKTVLTDNGITLTVLNSGPEELTIAQVMIDDAYWNFTMEPSATIPRMSRAVMSIPYPWVEGDAHEIRMISSNSAIFDKSIDVAFKTPELSGERIGKYALIGLYVGVIPVALGLMWFPFIRRFSARGLHAVLAFTAGLLIFLVVDTIEEGLEFASEAPSVFHGTGLVWFGALLSFMFLVALDQAGSRKVKQSGPGDPSLAYKLAAGIGLHNFGEGLAIGTAFAVGEAALGTFLIIGFTLHNMTEGIGIAAPLTRSKPTWKTFVWLALIGGGPAILGVWSGGLILDKTLAALFFGIGAGAIAQVIYVIARMILKESSVQSYPLLSWRNFAGVVLGLGVMYATSLLV</sequence>
<evidence type="ECO:0000313" key="2">
    <source>
        <dbReference type="EMBL" id="MEK8131903.1"/>
    </source>
</evidence>
<keyword evidence="1" id="KW-1133">Transmembrane helix</keyword>
<comment type="caution">
    <text evidence="2">The sequence shown here is derived from an EMBL/GenBank/DDBJ whole genome shotgun (WGS) entry which is preliminary data.</text>
</comment>
<feature type="transmembrane region" description="Helical" evidence="1">
    <location>
        <begin position="381"/>
        <end position="401"/>
    </location>
</feature>
<feature type="transmembrane region" description="Helical" evidence="1">
    <location>
        <begin position="184"/>
        <end position="204"/>
    </location>
</feature>
<feature type="transmembrane region" description="Helical" evidence="1">
    <location>
        <begin position="21"/>
        <end position="42"/>
    </location>
</feature>
<keyword evidence="1" id="KW-0812">Transmembrane</keyword>
<feature type="transmembrane region" description="Helical" evidence="1">
    <location>
        <begin position="347"/>
        <end position="369"/>
    </location>
</feature>
<dbReference type="Proteomes" id="UP001469365">
    <property type="component" value="Unassembled WGS sequence"/>
</dbReference>
<gene>
    <name evidence="2" type="ORF">WMW72_28740</name>
</gene>
<evidence type="ECO:0000256" key="1">
    <source>
        <dbReference type="SAM" id="Phobius"/>
    </source>
</evidence>
<organism evidence="2 3">
    <name type="scientific">Paenibacillus filicis</name>
    <dbReference type="NCBI Taxonomy" id="669464"/>
    <lineage>
        <taxon>Bacteria</taxon>
        <taxon>Bacillati</taxon>
        <taxon>Bacillota</taxon>
        <taxon>Bacilli</taxon>
        <taxon>Bacillales</taxon>
        <taxon>Paenibacillaceae</taxon>
        <taxon>Paenibacillus</taxon>
    </lineage>
</organism>
<feature type="transmembrane region" description="Helical" evidence="1">
    <location>
        <begin position="155"/>
        <end position="177"/>
    </location>
</feature>
<feature type="transmembrane region" description="Helical" evidence="1">
    <location>
        <begin position="319"/>
        <end position="341"/>
    </location>
</feature>
<protein>
    <submittedName>
        <fullName evidence="2">ZIP family metal transporter</fullName>
    </submittedName>
</protein>
<reference evidence="2 3" key="1">
    <citation type="submission" date="2024-04" db="EMBL/GenBank/DDBJ databases">
        <title>draft genome sequnece of Paenibacillus filicis.</title>
        <authorList>
            <person name="Kim D.-U."/>
        </authorList>
    </citation>
    <scope>NUCLEOTIDE SEQUENCE [LARGE SCALE GENOMIC DNA]</scope>
    <source>
        <strain evidence="2 3">KACC14197</strain>
    </source>
</reference>
<keyword evidence="3" id="KW-1185">Reference proteome</keyword>
<dbReference type="PANTHER" id="PTHR11040:SF205">
    <property type="entry name" value="ZINC TRANSPORTER ZUPT"/>
    <property type="match status" value="1"/>
</dbReference>
<dbReference type="EMBL" id="JBBPCC010000024">
    <property type="protein sequence ID" value="MEK8131903.1"/>
    <property type="molecule type" value="Genomic_DNA"/>
</dbReference>
<name>A0ABU9DSN7_9BACL</name>
<proteinExistence type="predicted"/>
<feature type="transmembrane region" description="Helical" evidence="1">
    <location>
        <begin position="216"/>
        <end position="238"/>
    </location>
</feature>